<proteinExistence type="predicted"/>
<protein>
    <submittedName>
        <fullName evidence="1">Helix-turn-helix transcriptional regulator</fullName>
    </submittedName>
</protein>
<name>A0ABN2PYS8_9PSEU</name>
<dbReference type="EMBL" id="BAAANN010000001">
    <property type="protein sequence ID" value="GAA1938885.1"/>
    <property type="molecule type" value="Genomic_DNA"/>
</dbReference>
<dbReference type="RefSeq" id="WP_344412353.1">
    <property type="nucleotide sequence ID" value="NZ_BAAANN010000001.1"/>
</dbReference>
<gene>
    <name evidence="1" type="ORF">GCM10009754_02400</name>
</gene>
<keyword evidence="2" id="KW-1185">Reference proteome</keyword>
<evidence type="ECO:0000313" key="2">
    <source>
        <dbReference type="Proteomes" id="UP001501116"/>
    </source>
</evidence>
<organism evidence="1 2">
    <name type="scientific">Amycolatopsis minnesotensis</name>
    <dbReference type="NCBI Taxonomy" id="337894"/>
    <lineage>
        <taxon>Bacteria</taxon>
        <taxon>Bacillati</taxon>
        <taxon>Actinomycetota</taxon>
        <taxon>Actinomycetes</taxon>
        <taxon>Pseudonocardiales</taxon>
        <taxon>Pseudonocardiaceae</taxon>
        <taxon>Amycolatopsis</taxon>
    </lineage>
</organism>
<evidence type="ECO:0000313" key="1">
    <source>
        <dbReference type="EMBL" id="GAA1938885.1"/>
    </source>
</evidence>
<reference evidence="1 2" key="1">
    <citation type="journal article" date="2019" name="Int. J. Syst. Evol. Microbiol.">
        <title>The Global Catalogue of Microorganisms (GCM) 10K type strain sequencing project: providing services to taxonomists for standard genome sequencing and annotation.</title>
        <authorList>
            <consortium name="The Broad Institute Genomics Platform"/>
            <consortium name="The Broad Institute Genome Sequencing Center for Infectious Disease"/>
            <person name="Wu L."/>
            <person name="Ma J."/>
        </authorList>
    </citation>
    <scope>NUCLEOTIDE SEQUENCE [LARGE SCALE GENOMIC DNA]</scope>
    <source>
        <strain evidence="1 2">JCM 14545</strain>
    </source>
</reference>
<comment type="caution">
    <text evidence="1">The sequence shown here is derived from an EMBL/GenBank/DDBJ whole genome shotgun (WGS) entry which is preliminary data.</text>
</comment>
<accession>A0ABN2PYS8</accession>
<dbReference type="Proteomes" id="UP001501116">
    <property type="component" value="Unassembled WGS sequence"/>
</dbReference>
<sequence>MPPTPEIAAALRDGPFSMALELAVRASGLSLRQLQNRLFASGVKVSVVTLSYWQSGRSLPEREDSLRGVDVLEEVLGLPSGALRGLLGPPRPRGRGVRSDRPVDRLCRAWDYPVFLPSLLEGFGDRGLRAVTRLGLRETLYVASDRCARRVVVEEFIEARHDGTVSVTIANRSRRGARPLQVTATSRCRPGASLELGAEGFSVTELILDRPLARGQRAAIRYRIEYPEPVFADHHHRRVAEPVAVYRGRVVFSPREAPVRCQTWRRRSCDGLLSGLSDVSLDEDHSASVARANLGLGAHGLRWAWDGENPLDAVRDPTSS</sequence>